<name>A0A1S2VIQ6_9BACT</name>
<dbReference type="RefSeq" id="WP_071504275.1">
    <property type="nucleotide sequence ID" value="NZ_MORL01000008.1"/>
</dbReference>
<proteinExistence type="inferred from homology"/>
<dbReference type="OrthoDB" id="214253at2"/>
<keyword evidence="7" id="KW-1185">Reference proteome</keyword>
<evidence type="ECO:0000256" key="2">
    <source>
        <dbReference type="ARBA" id="ARBA00009410"/>
    </source>
</evidence>
<evidence type="ECO:0000259" key="5">
    <source>
        <dbReference type="Pfam" id="PF01266"/>
    </source>
</evidence>
<evidence type="ECO:0000313" key="7">
    <source>
        <dbReference type="Proteomes" id="UP000181790"/>
    </source>
</evidence>
<accession>A0A1S2VIQ6</accession>
<dbReference type="PANTHER" id="PTHR13847:SF286">
    <property type="entry name" value="D-AMINO ACID DEHYDROGENASE"/>
    <property type="match status" value="1"/>
</dbReference>
<dbReference type="Proteomes" id="UP000181790">
    <property type="component" value="Unassembled WGS sequence"/>
</dbReference>
<dbReference type="AlphaFoldDB" id="A0A1S2VIQ6"/>
<organism evidence="6 7">
    <name type="scientific">Arsenicibacter rosenii</name>
    <dbReference type="NCBI Taxonomy" id="1750698"/>
    <lineage>
        <taxon>Bacteria</taxon>
        <taxon>Pseudomonadati</taxon>
        <taxon>Bacteroidota</taxon>
        <taxon>Cytophagia</taxon>
        <taxon>Cytophagales</taxon>
        <taxon>Spirosomataceae</taxon>
        <taxon>Arsenicibacter</taxon>
    </lineage>
</organism>
<comment type="cofactor">
    <cofactor evidence="1">
        <name>FAD</name>
        <dbReference type="ChEBI" id="CHEBI:57692"/>
    </cofactor>
</comment>
<dbReference type="InterPro" id="IPR036188">
    <property type="entry name" value="FAD/NAD-bd_sf"/>
</dbReference>
<feature type="domain" description="FAD dependent oxidoreductase" evidence="5">
    <location>
        <begin position="5"/>
        <end position="326"/>
    </location>
</feature>
<comment type="caution">
    <text evidence="6">The sequence shown here is derived from an EMBL/GenBank/DDBJ whole genome shotgun (WGS) entry which is preliminary data.</text>
</comment>
<dbReference type="SUPFAM" id="SSF51971">
    <property type="entry name" value="Nucleotide-binding domain"/>
    <property type="match status" value="1"/>
</dbReference>
<comment type="similarity">
    <text evidence="2">Belongs to the DadA oxidoreductase family.</text>
</comment>
<reference evidence="6 7" key="1">
    <citation type="submission" date="2016-10" db="EMBL/GenBank/DDBJ databases">
        <title>Arsenicibacter rosenii gen. nov., sp. nov., an efficient arsenic-methylating bacterium isolated from an arsenic-contaminated paddy soil.</title>
        <authorList>
            <person name="Huang K."/>
        </authorList>
    </citation>
    <scope>NUCLEOTIDE SEQUENCE [LARGE SCALE GENOMIC DNA]</scope>
    <source>
        <strain evidence="6 7">SM-1</strain>
    </source>
</reference>
<dbReference type="EMBL" id="MORL01000008">
    <property type="protein sequence ID" value="OIN58125.1"/>
    <property type="molecule type" value="Genomic_DNA"/>
</dbReference>
<evidence type="ECO:0000256" key="3">
    <source>
        <dbReference type="ARBA" id="ARBA00022630"/>
    </source>
</evidence>
<evidence type="ECO:0000313" key="6">
    <source>
        <dbReference type="EMBL" id="OIN58125.1"/>
    </source>
</evidence>
<dbReference type="GO" id="GO:0005737">
    <property type="term" value="C:cytoplasm"/>
    <property type="evidence" value="ECO:0007669"/>
    <property type="project" value="TreeGrafter"/>
</dbReference>
<dbReference type="InterPro" id="IPR006076">
    <property type="entry name" value="FAD-dep_OxRdtase"/>
</dbReference>
<sequence length="355" mass="39966">MRTADYLIVGQGVAGSVLAWTLDQLGCKVVVTNAPELPSAARVAAGIVNPLTGRKLVQTWQADTLFPFLHQFYREIELKLGVRFFHPRNIYRPFRNLAEKDSYLSITKDPSVAKYIMEGTEDEMYSDVINNPFGGLTVTQSGWVDLPEFLKIIKGYFLEKNQYAEVKVEADWLEMNGDSVVVDNLEVKKVIFCDGAQGHENPLFSWLPYNPVKGQVLTATVSYYPIKNIVNQGIFILPLRDGLIKIGATYSWHDLDWQTTEDGRVFLEKKVQELIKVPYQIVAQQAGIRPSTKDRRPFLGLHPEYASVGIFGGLGTKGVSLAPYLASQYAGFLLNNEELDPETNINRCLSLYYRS</sequence>
<dbReference type="PANTHER" id="PTHR13847">
    <property type="entry name" value="SARCOSINE DEHYDROGENASE-RELATED"/>
    <property type="match status" value="1"/>
</dbReference>
<evidence type="ECO:0000256" key="4">
    <source>
        <dbReference type="ARBA" id="ARBA00023002"/>
    </source>
</evidence>
<evidence type="ECO:0000256" key="1">
    <source>
        <dbReference type="ARBA" id="ARBA00001974"/>
    </source>
</evidence>
<protein>
    <submittedName>
        <fullName evidence="6">FAD-dependent oxidoreductase</fullName>
    </submittedName>
</protein>
<dbReference type="Pfam" id="PF01266">
    <property type="entry name" value="DAO"/>
    <property type="match status" value="1"/>
</dbReference>
<dbReference type="Gene3D" id="3.50.50.60">
    <property type="entry name" value="FAD/NAD(P)-binding domain"/>
    <property type="match status" value="1"/>
</dbReference>
<dbReference type="SUPFAM" id="SSF54373">
    <property type="entry name" value="FAD-linked reductases, C-terminal domain"/>
    <property type="match status" value="1"/>
</dbReference>
<dbReference type="Gene3D" id="3.30.9.10">
    <property type="entry name" value="D-Amino Acid Oxidase, subunit A, domain 2"/>
    <property type="match status" value="1"/>
</dbReference>
<keyword evidence="4" id="KW-0560">Oxidoreductase</keyword>
<keyword evidence="3" id="KW-0285">Flavoprotein</keyword>
<gene>
    <name evidence="6" type="ORF">BLX24_16520</name>
</gene>
<dbReference type="GO" id="GO:0016491">
    <property type="term" value="F:oxidoreductase activity"/>
    <property type="evidence" value="ECO:0007669"/>
    <property type="project" value="UniProtKB-KW"/>
</dbReference>